<evidence type="ECO:0000313" key="5">
    <source>
        <dbReference type="RefSeq" id="XP_013381348.1"/>
    </source>
</evidence>
<organism evidence="4 5">
    <name type="scientific">Lingula anatina</name>
    <name type="common">Brachiopod</name>
    <name type="synonym">Lingula unguis</name>
    <dbReference type="NCBI Taxonomy" id="7574"/>
    <lineage>
        <taxon>Eukaryota</taxon>
        <taxon>Metazoa</taxon>
        <taxon>Spiralia</taxon>
        <taxon>Lophotrochozoa</taxon>
        <taxon>Brachiopoda</taxon>
        <taxon>Linguliformea</taxon>
        <taxon>Lingulata</taxon>
        <taxon>Lingulida</taxon>
        <taxon>Linguloidea</taxon>
        <taxon>Lingulidae</taxon>
        <taxon>Lingula</taxon>
    </lineage>
</organism>
<keyword evidence="2" id="KW-0808">Transferase</keyword>
<evidence type="ECO:0000256" key="2">
    <source>
        <dbReference type="ARBA" id="ARBA00022679"/>
    </source>
</evidence>
<dbReference type="InterPro" id="IPR000863">
    <property type="entry name" value="Sulfotransferase_dom"/>
</dbReference>
<dbReference type="OrthoDB" id="205623at2759"/>
<dbReference type="PANTHER" id="PTHR11783">
    <property type="entry name" value="SULFOTRANSFERASE SULT"/>
    <property type="match status" value="1"/>
</dbReference>
<dbReference type="GO" id="GO:0008146">
    <property type="term" value="F:sulfotransferase activity"/>
    <property type="evidence" value="ECO:0007669"/>
    <property type="project" value="InterPro"/>
</dbReference>
<evidence type="ECO:0000256" key="1">
    <source>
        <dbReference type="ARBA" id="ARBA00005771"/>
    </source>
</evidence>
<comment type="similarity">
    <text evidence="1">Belongs to the sulfotransferase 1 family.</text>
</comment>
<protein>
    <submittedName>
        <fullName evidence="5">Sulfotransferase family cytosolic 1B member 1</fullName>
    </submittedName>
</protein>
<accession>A0A1S3H5S3</accession>
<dbReference type="Gene3D" id="3.40.50.300">
    <property type="entry name" value="P-loop containing nucleotide triphosphate hydrolases"/>
    <property type="match status" value="1"/>
</dbReference>
<dbReference type="Proteomes" id="UP000085678">
    <property type="component" value="Unplaced"/>
</dbReference>
<dbReference type="GeneID" id="106152346"/>
<evidence type="ECO:0000313" key="4">
    <source>
        <dbReference type="Proteomes" id="UP000085678"/>
    </source>
</evidence>
<reference evidence="5" key="1">
    <citation type="submission" date="2025-08" db="UniProtKB">
        <authorList>
            <consortium name="RefSeq"/>
        </authorList>
    </citation>
    <scope>IDENTIFICATION</scope>
    <source>
        <tissue evidence="5">Gonads</tissue>
    </source>
</reference>
<dbReference type="Pfam" id="PF00685">
    <property type="entry name" value="Sulfotransfer_1"/>
    <property type="match status" value="1"/>
</dbReference>
<dbReference type="SUPFAM" id="SSF52540">
    <property type="entry name" value="P-loop containing nucleoside triphosphate hydrolases"/>
    <property type="match status" value="1"/>
</dbReference>
<proteinExistence type="inferred from homology"/>
<sequence>MVFASIKNFFRTIYLLVMDLYHFPEVRNMVKSVVLGWRQAGKRIKLTDSEGNSFSAVVVKGIHLPPFPLVESNINNYDKFHAREDDVWIVNWPKSGTHWVYEVVKLLMTDREELTDTVKEGTMFPEACAVESLEKLPSPRVLDTHVPLKLFPEEALKKSKIIYTLRNPKDAFVSGYYHVKNNVGSGYDGTWNGCFDLTIDENTCVYGSWFDHVADWMEVLENNPNALVVKYEDMQRNLKKEVRRIAEFLGYPKSEEIYENVTKKCSFGHMKKAKKEVKSFWKPGGSMYRKGIVGDWKNHFTVAQNEKFNAIFNEKRNKLRVSVDFEL</sequence>
<dbReference type="AlphaFoldDB" id="A0A1S3H5S3"/>
<evidence type="ECO:0000259" key="3">
    <source>
        <dbReference type="Pfam" id="PF00685"/>
    </source>
</evidence>
<feature type="domain" description="Sulfotransferase" evidence="3">
    <location>
        <begin position="85"/>
        <end position="316"/>
    </location>
</feature>
<dbReference type="InParanoid" id="A0A1S3H5S3"/>
<dbReference type="KEGG" id="lak:106152346"/>
<gene>
    <name evidence="5" type="primary">LOC106152346</name>
</gene>
<name>A0A1S3H5S3_LINAN</name>
<dbReference type="RefSeq" id="XP_013381348.1">
    <property type="nucleotide sequence ID" value="XM_013525894.1"/>
</dbReference>
<keyword evidence="4" id="KW-1185">Reference proteome</keyword>
<dbReference type="InterPro" id="IPR027417">
    <property type="entry name" value="P-loop_NTPase"/>
</dbReference>